<accession>A0A2W5TDX2</accession>
<dbReference type="CDD" id="cd02856">
    <property type="entry name" value="E_set_GDE_Isoamylase_N"/>
    <property type="match status" value="1"/>
</dbReference>
<dbReference type="GO" id="GO:0004135">
    <property type="term" value="F:amylo-alpha-1,6-glucosidase activity"/>
    <property type="evidence" value="ECO:0007669"/>
    <property type="project" value="InterPro"/>
</dbReference>
<comment type="caution">
    <text evidence="6">The sequence shown here is derived from an EMBL/GenBank/DDBJ whole genome shotgun (WGS) entry which is preliminary data.</text>
</comment>
<evidence type="ECO:0000256" key="4">
    <source>
        <dbReference type="SAM" id="MobiDB-lite"/>
    </source>
</evidence>
<dbReference type="Gene3D" id="3.20.20.80">
    <property type="entry name" value="Glycosidases"/>
    <property type="match status" value="1"/>
</dbReference>
<dbReference type="Gene3D" id="2.60.40.10">
    <property type="entry name" value="Immunoglobulins"/>
    <property type="match status" value="1"/>
</dbReference>
<feature type="region of interest" description="Disordered" evidence="4">
    <location>
        <begin position="469"/>
        <end position="492"/>
    </location>
</feature>
<dbReference type="Proteomes" id="UP000249061">
    <property type="component" value="Unassembled WGS sequence"/>
</dbReference>
<dbReference type="InterPro" id="IPR006047">
    <property type="entry name" value="GH13_cat_dom"/>
</dbReference>
<dbReference type="Pfam" id="PF02922">
    <property type="entry name" value="CBM_48"/>
    <property type="match status" value="1"/>
</dbReference>
<evidence type="ECO:0000256" key="3">
    <source>
        <dbReference type="ARBA" id="ARBA00023295"/>
    </source>
</evidence>
<proteinExistence type="inferred from homology"/>
<name>A0A2W5TDX2_9BACT</name>
<dbReference type="SMART" id="SM00642">
    <property type="entry name" value="Aamy"/>
    <property type="match status" value="1"/>
</dbReference>
<dbReference type="InterPro" id="IPR013783">
    <property type="entry name" value="Ig-like_fold"/>
</dbReference>
<dbReference type="InterPro" id="IPR004193">
    <property type="entry name" value="Glyco_hydro_13_N"/>
</dbReference>
<evidence type="ECO:0000313" key="6">
    <source>
        <dbReference type="EMBL" id="PZR09585.1"/>
    </source>
</evidence>
<comment type="similarity">
    <text evidence="1">Belongs to the glycosyl hydrolase 13 family.</text>
</comment>
<dbReference type="InterPro" id="IPR011837">
    <property type="entry name" value="Glycogen_debranch_GlgX"/>
</dbReference>
<dbReference type="AlphaFoldDB" id="A0A2W5TDX2"/>
<gene>
    <name evidence="6" type="primary">glgX</name>
    <name evidence="6" type="ORF">DI536_21840</name>
</gene>
<keyword evidence="2" id="KW-0378">Hydrolase</keyword>
<sequence length="701" mass="78919">MSSFDVWPGVPYPLGATVDEHGVNFAVASQHATGVELCLFDTEDPKRELARLPLRDQTNHVFHGFVPGLKAGALYGFRVAGPWAPHDGHRFNAHKLLVDPYARAVSGKVDWSKLGRANVLDERDSADGVPRSVVVADDFDWRGDRRPEVLWRKAVIYEAHVRGLTMQHPDVPVHQRGTYAGLAHPSVIAHLKSIGVTSVQLLPVHECVPEGFLGERGLTNYWGYNTLGFFAPEQRYASTGSRGQQVNEFKEMVRALHAADLEVLLDVVYNHTCEGNELGPTLSFRGIDNATYYWLDSSDRARSRDFTGCGNSLAVYRPQVLKLVMDSLRHWVREFHVDGFRFDLATTLVRGPSGEFDPHAAFFAAIAQDPVLSRVKLIAEPWDVGPHGYRLGNFPMPFAEWNDRYRNTLRRFWRGDGGQLAELGSRLAGSSDYFKLSGRRPGASINYVACHDGFTLADVTAFDRKHNLANKEENRDGSDDNQSWNHGVEGPTDDEEIVDARIRTIRNLLASVFLSVGTPMLMAGDEFGRTQHGNNNAYCQDNELSWVDWRLGPWQRRLLDFTRALATLRASQPVLQRRNFFQGATLDDSRFRDLVWFHPKGTELDHDDWRNPELRCFGMFLGGDAITTRDNRGQRLIGDTLLVYFNAAARPQPVVLPAPSWGTRWEKIFETASEAVRTLVCASGDHIELPERSVLVLRLRH</sequence>
<evidence type="ECO:0000256" key="2">
    <source>
        <dbReference type="ARBA" id="ARBA00022801"/>
    </source>
</evidence>
<dbReference type="GO" id="GO:0005980">
    <property type="term" value="P:glycogen catabolic process"/>
    <property type="evidence" value="ECO:0007669"/>
    <property type="project" value="InterPro"/>
</dbReference>
<evidence type="ECO:0000313" key="7">
    <source>
        <dbReference type="Proteomes" id="UP000249061"/>
    </source>
</evidence>
<dbReference type="Gene3D" id="2.60.40.1180">
    <property type="entry name" value="Golgi alpha-mannosidase II"/>
    <property type="match status" value="1"/>
</dbReference>
<dbReference type="SUPFAM" id="SSF51445">
    <property type="entry name" value="(Trans)glycosidases"/>
    <property type="match status" value="1"/>
</dbReference>
<protein>
    <submittedName>
        <fullName evidence="6">Glycogen debranching enzyme GlgX</fullName>
    </submittedName>
</protein>
<dbReference type="PANTHER" id="PTHR43002">
    <property type="entry name" value="GLYCOGEN DEBRANCHING ENZYME"/>
    <property type="match status" value="1"/>
</dbReference>
<dbReference type="NCBIfam" id="TIGR02100">
    <property type="entry name" value="glgX_debranch"/>
    <property type="match status" value="1"/>
</dbReference>
<feature type="domain" description="Glycosyl hydrolase family 13 catalytic" evidence="5">
    <location>
        <begin position="154"/>
        <end position="569"/>
    </location>
</feature>
<dbReference type="EMBL" id="QFQP01000020">
    <property type="protein sequence ID" value="PZR09585.1"/>
    <property type="molecule type" value="Genomic_DNA"/>
</dbReference>
<feature type="compositionally biased region" description="Basic and acidic residues" evidence="4">
    <location>
        <begin position="469"/>
        <end position="478"/>
    </location>
</feature>
<dbReference type="InterPro" id="IPR017853">
    <property type="entry name" value="GH"/>
</dbReference>
<keyword evidence="3" id="KW-0326">Glycosidase</keyword>
<dbReference type="SUPFAM" id="SSF51011">
    <property type="entry name" value="Glycosyl hydrolase domain"/>
    <property type="match status" value="1"/>
</dbReference>
<dbReference type="InterPro" id="IPR013780">
    <property type="entry name" value="Glyco_hydro_b"/>
</dbReference>
<reference evidence="6 7" key="1">
    <citation type="submission" date="2017-08" db="EMBL/GenBank/DDBJ databases">
        <title>Infants hospitalized years apart are colonized by the same room-sourced microbial strains.</title>
        <authorList>
            <person name="Brooks B."/>
            <person name="Olm M.R."/>
            <person name="Firek B.A."/>
            <person name="Baker R."/>
            <person name="Thomas B.C."/>
            <person name="Morowitz M.J."/>
            <person name="Banfield J.F."/>
        </authorList>
    </citation>
    <scope>NUCLEOTIDE SEQUENCE [LARGE SCALE GENOMIC DNA]</scope>
    <source>
        <strain evidence="6">S2_003_000_R2_14</strain>
    </source>
</reference>
<dbReference type="CDD" id="cd11326">
    <property type="entry name" value="AmyAc_Glg_debranch"/>
    <property type="match status" value="1"/>
</dbReference>
<dbReference type="InterPro" id="IPR014756">
    <property type="entry name" value="Ig_E-set"/>
</dbReference>
<evidence type="ECO:0000259" key="5">
    <source>
        <dbReference type="SMART" id="SM00642"/>
    </source>
</evidence>
<organism evidence="6 7">
    <name type="scientific">Archangium gephyra</name>
    <dbReference type="NCBI Taxonomy" id="48"/>
    <lineage>
        <taxon>Bacteria</taxon>
        <taxon>Pseudomonadati</taxon>
        <taxon>Myxococcota</taxon>
        <taxon>Myxococcia</taxon>
        <taxon>Myxococcales</taxon>
        <taxon>Cystobacterineae</taxon>
        <taxon>Archangiaceae</taxon>
        <taxon>Archangium</taxon>
    </lineage>
</organism>
<dbReference type="InterPro" id="IPR044505">
    <property type="entry name" value="GlgX_Isoamylase_N_E_set"/>
</dbReference>
<dbReference type="SUPFAM" id="SSF81296">
    <property type="entry name" value="E set domains"/>
    <property type="match status" value="1"/>
</dbReference>
<evidence type="ECO:0000256" key="1">
    <source>
        <dbReference type="ARBA" id="ARBA00008061"/>
    </source>
</evidence>